<dbReference type="SUPFAM" id="SSF46689">
    <property type="entry name" value="Homeodomain-like"/>
    <property type="match status" value="1"/>
</dbReference>
<dbReference type="OrthoDB" id="2563604at2759"/>
<dbReference type="InterPro" id="IPR001005">
    <property type="entry name" value="SANT/Myb"/>
</dbReference>
<sequence length="66" mass="7430">MQAQPRRPWTAQEYELILSHVLQNGPGNFQGVVPGRSVDQIRMTWTRVVKPTIFKSLADKAGGHQT</sequence>
<accession>A0A427XP77</accession>
<dbReference type="Gene3D" id="1.10.10.60">
    <property type="entry name" value="Homeodomain-like"/>
    <property type="match status" value="1"/>
</dbReference>
<reference evidence="1 2" key="1">
    <citation type="submission" date="2018-11" db="EMBL/GenBank/DDBJ databases">
        <title>Genome sequence of Apiotrichum porosum DSM 27194.</title>
        <authorList>
            <person name="Aliyu H."/>
            <person name="Gorte O."/>
            <person name="Ochsenreither K."/>
        </authorList>
    </citation>
    <scope>NUCLEOTIDE SEQUENCE [LARGE SCALE GENOMIC DNA]</scope>
    <source>
        <strain evidence="1 2">DSM 27194</strain>
    </source>
</reference>
<dbReference type="CDD" id="cd00167">
    <property type="entry name" value="SANT"/>
    <property type="match status" value="1"/>
</dbReference>
<comment type="caution">
    <text evidence="1">The sequence shown here is derived from an EMBL/GenBank/DDBJ whole genome shotgun (WGS) entry which is preliminary data.</text>
</comment>
<dbReference type="Proteomes" id="UP000279236">
    <property type="component" value="Unassembled WGS sequence"/>
</dbReference>
<proteinExistence type="predicted"/>
<dbReference type="InterPro" id="IPR009057">
    <property type="entry name" value="Homeodomain-like_sf"/>
</dbReference>
<evidence type="ECO:0000313" key="2">
    <source>
        <dbReference type="Proteomes" id="UP000279236"/>
    </source>
</evidence>
<gene>
    <name evidence="1" type="ORF">EHS24_009219</name>
</gene>
<dbReference type="EMBL" id="RSCE01000008">
    <property type="protein sequence ID" value="RSH80635.1"/>
    <property type="molecule type" value="Genomic_DNA"/>
</dbReference>
<evidence type="ECO:0008006" key="3">
    <source>
        <dbReference type="Google" id="ProtNLM"/>
    </source>
</evidence>
<organism evidence="1 2">
    <name type="scientific">Apiotrichum porosum</name>
    <dbReference type="NCBI Taxonomy" id="105984"/>
    <lineage>
        <taxon>Eukaryota</taxon>
        <taxon>Fungi</taxon>
        <taxon>Dikarya</taxon>
        <taxon>Basidiomycota</taxon>
        <taxon>Agaricomycotina</taxon>
        <taxon>Tremellomycetes</taxon>
        <taxon>Trichosporonales</taxon>
        <taxon>Trichosporonaceae</taxon>
        <taxon>Apiotrichum</taxon>
    </lineage>
</organism>
<evidence type="ECO:0000313" key="1">
    <source>
        <dbReference type="EMBL" id="RSH80635.1"/>
    </source>
</evidence>
<dbReference type="AlphaFoldDB" id="A0A427XP77"/>
<name>A0A427XP77_9TREE</name>
<dbReference type="RefSeq" id="XP_028475582.1">
    <property type="nucleotide sequence ID" value="XM_028624510.1"/>
</dbReference>
<dbReference type="GeneID" id="39593762"/>
<protein>
    <recommendedName>
        <fullName evidence="3">Myb-like domain-containing protein</fullName>
    </recommendedName>
</protein>
<keyword evidence="2" id="KW-1185">Reference proteome</keyword>